<dbReference type="InterPro" id="IPR008854">
    <property type="entry name" value="TPMT"/>
</dbReference>
<dbReference type="InterPro" id="IPR029063">
    <property type="entry name" value="SAM-dependent_MTases_sf"/>
</dbReference>
<dbReference type="CDD" id="cd02440">
    <property type="entry name" value="AdoMet_MTases"/>
    <property type="match status" value="1"/>
</dbReference>
<dbReference type="AlphaFoldDB" id="A0A7J7CIV1"/>
<accession>A0A7J7CIV1</accession>
<dbReference type="SUPFAM" id="SSF53335">
    <property type="entry name" value="S-adenosyl-L-methionine-dependent methyltransferases"/>
    <property type="match status" value="1"/>
</dbReference>
<protein>
    <submittedName>
        <fullName evidence="6">Thiol methyltransferase 2-like isoform X3</fullName>
    </submittedName>
</protein>
<name>A0A7J7CIV1_TRIWF</name>
<evidence type="ECO:0000256" key="1">
    <source>
        <dbReference type="ARBA" id="ARBA00022553"/>
    </source>
</evidence>
<organism evidence="6 7">
    <name type="scientific">Tripterygium wilfordii</name>
    <name type="common">Thunder God vine</name>
    <dbReference type="NCBI Taxonomy" id="458696"/>
    <lineage>
        <taxon>Eukaryota</taxon>
        <taxon>Viridiplantae</taxon>
        <taxon>Streptophyta</taxon>
        <taxon>Embryophyta</taxon>
        <taxon>Tracheophyta</taxon>
        <taxon>Spermatophyta</taxon>
        <taxon>Magnoliopsida</taxon>
        <taxon>eudicotyledons</taxon>
        <taxon>Gunneridae</taxon>
        <taxon>Pentapetalae</taxon>
        <taxon>rosids</taxon>
        <taxon>fabids</taxon>
        <taxon>Celastrales</taxon>
        <taxon>Celastraceae</taxon>
        <taxon>Tripterygium</taxon>
    </lineage>
</organism>
<comment type="caution">
    <text evidence="6">The sequence shown here is derived from an EMBL/GenBank/DDBJ whole genome shotgun (WGS) entry which is preliminary data.</text>
</comment>
<keyword evidence="7" id="KW-1185">Reference proteome</keyword>
<dbReference type="EMBL" id="JAAARO010000016">
    <property type="protein sequence ID" value="KAF5733951.1"/>
    <property type="molecule type" value="Genomic_DNA"/>
</dbReference>
<dbReference type="InParanoid" id="A0A7J7CIV1"/>
<evidence type="ECO:0000256" key="2">
    <source>
        <dbReference type="ARBA" id="ARBA00022603"/>
    </source>
</evidence>
<keyword evidence="1" id="KW-0597">Phosphoprotein</keyword>
<dbReference type="GO" id="GO:0032259">
    <property type="term" value="P:methylation"/>
    <property type="evidence" value="ECO:0007669"/>
    <property type="project" value="UniProtKB-KW"/>
</dbReference>
<dbReference type="Proteomes" id="UP000593562">
    <property type="component" value="Unassembled WGS sequence"/>
</dbReference>
<sequence length="218" mass="24525">MFRKDLICFILVGICFGVSGGWDRCWEEGLTPWDLGKPTPILLHLHKTGALRKGRALVPGCGSGYDVTAIACPERYVVGLEISDKAIKKAVDLSSTSPNAKYFTFLKADFFSWSPTELFDLIFDYTFFCAIEPEMRSEWAHQIQKFLKPEGELITLMFPISHHVGGPPFKVSIADYEEVLHPMGFKAISIVDNQLAVGPRRGREKLGRWKRSLSQSLL</sequence>
<gene>
    <name evidence="6" type="ORF">HS088_TW16G00392</name>
</gene>
<dbReference type="PANTHER" id="PTHR32183:SF11">
    <property type="entry name" value="THIOL METHYLTRANSFERASE 2-RELATED"/>
    <property type="match status" value="1"/>
</dbReference>
<keyword evidence="2 6" id="KW-0489">Methyltransferase</keyword>
<feature type="chain" id="PRO_5029570169" evidence="5">
    <location>
        <begin position="21"/>
        <end position="218"/>
    </location>
</feature>
<reference evidence="6 7" key="1">
    <citation type="journal article" date="2020" name="Nat. Commun.">
        <title>Genome of Tripterygium wilfordii and identification of cytochrome P450 involved in triptolide biosynthesis.</title>
        <authorList>
            <person name="Tu L."/>
            <person name="Su P."/>
            <person name="Zhang Z."/>
            <person name="Gao L."/>
            <person name="Wang J."/>
            <person name="Hu T."/>
            <person name="Zhou J."/>
            <person name="Zhang Y."/>
            <person name="Zhao Y."/>
            <person name="Liu Y."/>
            <person name="Song Y."/>
            <person name="Tong Y."/>
            <person name="Lu Y."/>
            <person name="Yang J."/>
            <person name="Xu C."/>
            <person name="Jia M."/>
            <person name="Peters R.J."/>
            <person name="Huang L."/>
            <person name="Gao W."/>
        </authorList>
    </citation>
    <scope>NUCLEOTIDE SEQUENCE [LARGE SCALE GENOMIC DNA]</scope>
    <source>
        <strain evidence="7">cv. XIE 37</strain>
        <tissue evidence="6">Leaf</tissue>
    </source>
</reference>
<evidence type="ECO:0000256" key="3">
    <source>
        <dbReference type="ARBA" id="ARBA00022679"/>
    </source>
</evidence>
<dbReference type="PROSITE" id="PS51585">
    <property type="entry name" value="SAM_MT_TPMT"/>
    <property type="match status" value="1"/>
</dbReference>
<evidence type="ECO:0000256" key="4">
    <source>
        <dbReference type="ARBA" id="ARBA00022691"/>
    </source>
</evidence>
<dbReference type="Pfam" id="PF05724">
    <property type="entry name" value="TPMT"/>
    <property type="match status" value="1"/>
</dbReference>
<dbReference type="Gene3D" id="3.40.50.150">
    <property type="entry name" value="Vaccinia Virus protein VP39"/>
    <property type="match status" value="1"/>
</dbReference>
<dbReference type="GO" id="GO:0008757">
    <property type="term" value="F:S-adenosylmethionine-dependent methyltransferase activity"/>
    <property type="evidence" value="ECO:0007669"/>
    <property type="project" value="InterPro"/>
</dbReference>
<proteinExistence type="predicted"/>
<dbReference type="PANTHER" id="PTHR32183">
    <property type="match status" value="1"/>
</dbReference>
<evidence type="ECO:0000256" key="5">
    <source>
        <dbReference type="SAM" id="SignalP"/>
    </source>
</evidence>
<keyword evidence="4" id="KW-0949">S-adenosyl-L-methionine</keyword>
<dbReference type="FunCoup" id="A0A7J7CIV1">
    <property type="interactions" value="299"/>
</dbReference>
<evidence type="ECO:0000313" key="7">
    <source>
        <dbReference type="Proteomes" id="UP000593562"/>
    </source>
</evidence>
<feature type="signal peptide" evidence="5">
    <location>
        <begin position="1"/>
        <end position="20"/>
    </location>
</feature>
<keyword evidence="5" id="KW-0732">Signal</keyword>
<evidence type="ECO:0000313" key="6">
    <source>
        <dbReference type="EMBL" id="KAF5733951.1"/>
    </source>
</evidence>
<keyword evidence="3 6" id="KW-0808">Transferase</keyword>